<proteinExistence type="predicted"/>
<dbReference type="KEGG" id="vg:77951642"/>
<organism evidence="1 2">
    <name type="scientific">Providencia phage PSTCR7</name>
    <dbReference type="NCBI Taxonomy" id="2783549"/>
    <lineage>
        <taxon>Viruses</taxon>
        <taxon>Duplodnaviria</taxon>
        <taxon>Heunggongvirae</taxon>
        <taxon>Uroviricota</taxon>
        <taxon>Caudoviricetes</taxon>
        <taxon>Craquatrovirus</taxon>
        <taxon>Craquatrovirus PSTCR7</taxon>
    </lineage>
</organism>
<reference evidence="1 2" key="1">
    <citation type="submission" date="2020-10" db="EMBL/GenBank/DDBJ databases">
        <title>Novel bacteriophages targeting Providencia spp. as potential agents for phage therapy.</title>
        <authorList>
            <person name="Rakov C."/>
            <person name="Alkalay-Oren S."/>
            <person name="Coppenhagen-Glazer S."/>
            <person name="Hazan R."/>
        </authorList>
    </citation>
    <scope>NUCLEOTIDE SEQUENCE [LARGE SCALE GENOMIC DNA]</scope>
</reference>
<keyword evidence="2" id="KW-1185">Reference proteome</keyword>
<dbReference type="RefSeq" id="YP_010675319.1">
    <property type="nucleotide sequence ID" value="NC_071001.1"/>
</dbReference>
<evidence type="ECO:0000313" key="1">
    <source>
        <dbReference type="EMBL" id="QPI18532.1"/>
    </source>
</evidence>
<dbReference type="Proteomes" id="UP000594422">
    <property type="component" value="Segment"/>
</dbReference>
<protein>
    <submittedName>
        <fullName evidence="1">Uncharacterized protein</fullName>
    </submittedName>
</protein>
<evidence type="ECO:0000313" key="2">
    <source>
        <dbReference type="Proteomes" id="UP000594422"/>
    </source>
</evidence>
<dbReference type="EMBL" id="MW057861">
    <property type="protein sequence ID" value="QPI18532.1"/>
    <property type="molecule type" value="Genomic_DNA"/>
</dbReference>
<name>A0A7S9SWF1_9CAUD</name>
<accession>A0A7S9SWF1</accession>
<sequence length="198" mass="21717">MLFSPFSDAMIDAMEKDHVTMVIAAKAEFKSGTTYIHSGTGPLVLSLDGVSETYLGTGEIGKLGSVTEQNNASPTKMSFGLSGLNNTLLAKVMTERCVGVDVTVYLVVLDEHYNVAAYNLLYKGFISDSAITSGKNSGISFVVSNIFEKWAYGLSDRFTDQSQRQRNDGDAVFRYVSQMSDRSLFWGSKKDAPPLRYE</sequence>
<dbReference type="GeneID" id="77951642"/>